<dbReference type="SMART" id="SM00382">
    <property type="entry name" value="AAA"/>
    <property type="match status" value="1"/>
</dbReference>
<organism evidence="5">
    <name type="scientific">metagenome</name>
    <dbReference type="NCBI Taxonomy" id="256318"/>
    <lineage>
        <taxon>unclassified sequences</taxon>
        <taxon>metagenomes</taxon>
    </lineage>
</organism>
<dbReference type="GO" id="GO:1903805">
    <property type="term" value="P:L-valine import across plasma membrane"/>
    <property type="evidence" value="ECO:0007669"/>
    <property type="project" value="TreeGrafter"/>
</dbReference>
<dbReference type="InterPro" id="IPR017871">
    <property type="entry name" value="ABC_transporter-like_CS"/>
</dbReference>
<keyword evidence="3 5" id="KW-0067">ATP-binding</keyword>
<dbReference type="PANTHER" id="PTHR45772:SF7">
    <property type="entry name" value="AMINO ACID ABC TRANSPORTER ATP-BINDING PROTEIN"/>
    <property type="match status" value="1"/>
</dbReference>
<feature type="domain" description="ABC transporter" evidence="4">
    <location>
        <begin position="5"/>
        <end position="246"/>
    </location>
</feature>
<dbReference type="InterPro" id="IPR032823">
    <property type="entry name" value="BCA_ABC_TP_C"/>
</dbReference>
<reference evidence="5" key="1">
    <citation type="submission" date="2018-07" db="EMBL/GenBank/DDBJ databases">
        <authorList>
            <person name="Quirk P.G."/>
            <person name="Krulwich T.A."/>
        </authorList>
    </citation>
    <scope>NUCLEOTIDE SEQUENCE</scope>
</reference>
<dbReference type="InterPro" id="IPR003439">
    <property type="entry name" value="ABC_transporter-like_ATP-bd"/>
</dbReference>
<dbReference type="InterPro" id="IPR027417">
    <property type="entry name" value="P-loop_NTPase"/>
</dbReference>
<evidence type="ECO:0000256" key="2">
    <source>
        <dbReference type="ARBA" id="ARBA00022741"/>
    </source>
</evidence>
<evidence type="ECO:0000256" key="1">
    <source>
        <dbReference type="ARBA" id="ARBA00022448"/>
    </source>
</evidence>
<dbReference type="CDD" id="cd03219">
    <property type="entry name" value="ABC_Mj1267_LivG_branched"/>
    <property type="match status" value="1"/>
</dbReference>
<dbReference type="GO" id="GO:0042941">
    <property type="term" value="P:D-alanine transmembrane transport"/>
    <property type="evidence" value="ECO:0007669"/>
    <property type="project" value="TreeGrafter"/>
</dbReference>
<dbReference type="InterPro" id="IPR003593">
    <property type="entry name" value="AAA+_ATPase"/>
</dbReference>
<dbReference type="PROSITE" id="PS50893">
    <property type="entry name" value="ABC_TRANSPORTER_2"/>
    <property type="match status" value="1"/>
</dbReference>
<name>A0A380TGW4_9ZZZZ</name>
<proteinExistence type="predicted"/>
<dbReference type="GO" id="GO:0015192">
    <property type="term" value="F:L-phenylalanine transmembrane transporter activity"/>
    <property type="evidence" value="ECO:0007669"/>
    <property type="project" value="TreeGrafter"/>
</dbReference>
<dbReference type="GO" id="GO:0005886">
    <property type="term" value="C:plasma membrane"/>
    <property type="evidence" value="ECO:0007669"/>
    <property type="project" value="TreeGrafter"/>
</dbReference>
<gene>
    <name evidence="5" type="primary">livG</name>
    <name evidence="5" type="ORF">DF3PB_400007</name>
</gene>
<dbReference type="GO" id="GO:0005524">
    <property type="term" value="F:ATP binding"/>
    <property type="evidence" value="ECO:0007669"/>
    <property type="project" value="UniProtKB-KW"/>
</dbReference>
<evidence type="ECO:0000256" key="3">
    <source>
        <dbReference type="ARBA" id="ARBA00022840"/>
    </source>
</evidence>
<keyword evidence="1" id="KW-0813">Transport</keyword>
<accession>A0A380TGW4</accession>
<dbReference type="SUPFAM" id="SSF52540">
    <property type="entry name" value="P-loop containing nucleoside triphosphate hydrolases"/>
    <property type="match status" value="1"/>
</dbReference>
<dbReference type="InterPro" id="IPR051120">
    <property type="entry name" value="ABC_AA/LPS_Transport"/>
</dbReference>
<dbReference type="GO" id="GO:0015808">
    <property type="term" value="P:L-alanine transport"/>
    <property type="evidence" value="ECO:0007669"/>
    <property type="project" value="TreeGrafter"/>
</dbReference>
<dbReference type="Pfam" id="PF12399">
    <property type="entry name" value="BCA_ABC_TP_C"/>
    <property type="match status" value="1"/>
</dbReference>
<evidence type="ECO:0000313" key="5">
    <source>
        <dbReference type="EMBL" id="SUS07257.1"/>
    </source>
</evidence>
<dbReference type="EMBL" id="UIDG01000335">
    <property type="protein sequence ID" value="SUS07257.1"/>
    <property type="molecule type" value="Genomic_DNA"/>
</dbReference>
<dbReference type="GO" id="GO:1903806">
    <property type="term" value="P:L-isoleucine import across plasma membrane"/>
    <property type="evidence" value="ECO:0007669"/>
    <property type="project" value="TreeGrafter"/>
</dbReference>
<dbReference type="GO" id="GO:0015188">
    <property type="term" value="F:L-isoleucine transmembrane transporter activity"/>
    <property type="evidence" value="ECO:0007669"/>
    <property type="project" value="TreeGrafter"/>
</dbReference>
<sequence length="257" mass="27542">MTPVLSVEGLSKRFGGVTAVDDVSFSVNAGELLAMIGPNGAGKSTCFNLVGGQLKPDRGRVRLFDHDLVDLPPRRIWRFGVGRTFQITAVFQSMTVVENVQMALISGRRRIGALWPKASHLYVDEALELLSRVGMLDQADRACSVLAYGDLKRLELAVALANAPKLLLMDEPTAGMAPAERIELMRLTSSIVLERGISVLFTEHDMDVVFAHASRIIVLNRGRLVAAGVPAAVRADPSVQEIYLGSAGAPVPSGSPA</sequence>
<evidence type="ECO:0000259" key="4">
    <source>
        <dbReference type="PROSITE" id="PS50893"/>
    </source>
</evidence>
<dbReference type="Gene3D" id="3.40.50.300">
    <property type="entry name" value="P-loop containing nucleotide triphosphate hydrolases"/>
    <property type="match status" value="1"/>
</dbReference>
<dbReference type="PROSITE" id="PS00211">
    <property type="entry name" value="ABC_TRANSPORTER_1"/>
    <property type="match status" value="1"/>
</dbReference>
<dbReference type="AlphaFoldDB" id="A0A380TGW4"/>
<dbReference type="Pfam" id="PF00005">
    <property type="entry name" value="ABC_tran"/>
    <property type="match status" value="1"/>
</dbReference>
<dbReference type="GO" id="GO:0005304">
    <property type="term" value="F:L-valine transmembrane transporter activity"/>
    <property type="evidence" value="ECO:0007669"/>
    <property type="project" value="TreeGrafter"/>
</dbReference>
<protein>
    <submittedName>
        <fullName evidence="5">Leucine/isoleucine/valine transporter subunit ATP-binding component of ABC superfamily</fullName>
    </submittedName>
</protein>
<keyword evidence="2" id="KW-0547">Nucleotide-binding</keyword>
<dbReference type="GO" id="GO:0016887">
    <property type="term" value="F:ATP hydrolysis activity"/>
    <property type="evidence" value="ECO:0007669"/>
    <property type="project" value="InterPro"/>
</dbReference>
<dbReference type="PANTHER" id="PTHR45772">
    <property type="entry name" value="CONSERVED COMPONENT OF ABC TRANSPORTER FOR NATURAL AMINO ACIDS-RELATED"/>
    <property type="match status" value="1"/>
</dbReference>